<dbReference type="EMBL" id="FOGT01000003">
    <property type="protein sequence ID" value="SER68486.1"/>
    <property type="molecule type" value="Genomic_DNA"/>
</dbReference>
<reference evidence="2" key="1">
    <citation type="submission" date="2016-10" db="EMBL/GenBank/DDBJ databases">
        <authorList>
            <person name="Varghese N."/>
            <person name="Submissions S."/>
        </authorList>
    </citation>
    <scope>NUCLEOTIDE SEQUENCE [LARGE SCALE GENOMIC DNA]</scope>
    <source>
        <strain evidence="2">S9</strain>
    </source>
</reference>
<accession>A0A1H9R6Z3</accession>
<organism evidence="1 2">
    <name type="scientific">Salipaludibacillus aurantiacus</name>
    <dbReference type="NCBI Taxonomy" id="1601833"/>
    <lineage>
        <taxon>Bacteria</taxon>
        <taxon>Bacillati</taxon>
        <taxon>Bacillota</taxon>
        <taxon>Bacilli</taxon>
        <taxon>Bacillales</taxon>
        <taxon>Bacillaceae</taxon>
    </lineage>
</organism>
<evidence type="ECO:0000313" key="1">
    <source>
        <dbReference type="EMBL" id="SER68486.1"/>
    </source>
</evidence>
<name>A0A1H9R6Z3_9BACI</name>
<dbReference type="STRING" id="1601833.SAMN05518684_10315"/>
<dbReference type="Pfam" id="PF06014">
    <property type="entry name" value="YqgQ-like"/>
    <property type="match status" value="1"/>
</dbReference>
<dbReference type="Proteomes" id="UP000198571">
    <property type="component" value="Unassembled WGS sequence"/>
</dbReference>
<dbReference type="AlphaFoldDB" id="A0A1H9R6Z3"/>
<proteinExistence type="predicted"/>
<dbReference type="SUPFAM" id="SSF158379">
    <property type="entry name" value="YqgQ-like"/>
    <property type="match status" value="1"/>
</dbReference>
<keyword evidence="2" id="KW-1185">Reference proteome</keyword>
<evidence type="ECO:0000313" key="2">
    <source>
        <dbReference type="Proteomes" id="UP000198571"/>
    </source>
</evidence>
<dbReference type="InterPro" id="IPR009256">
    <property type="entry name" value="YqgQ-like"/>
</dbReference>
<dbReference type="RefSeq" id="WP_245732943.1">
    <property type="nucleotide sequence ID" value="NZ_FOGT01000003.1"/>
</dbReference>
<gene>
    <name evidence="1" type="ORF">SAMN05518684_10315</name>
</gene>
<dbReference type="InterPro" id="IPR023164">
    <property type="entry name" value="YqgQ-like_sf"/>
</dbReference>
<sequence length="73" mass="8660">MNEQLGAFNMTYFELIQHIRTYRGYIYTGDKEADLDLVEEEVQELYRLGLVDARFYRDAKLVIIKEGSRGKEH</sequence>
<protein>
    <submittedName>
        <fullName evidence="1">Uncharacterized protein YqgQ</fullName>
    </submittedName>
</protein>
<dbReference type="Gene3D" id="1.10.287.760">
    <property type="entry name" value="YqgQ-like"/>
    <property type="match status" value="1"/>
</dbReference>